<reference evidence="1" key="1">
    <citation type="journal article" date="2019" name="Sci. Rep.">
        <title>Draft genome of Tanacetum cinerariifolium, the natural source of mosquito coil.</title>
        <authorList>
            <person name="Yamashiro T."/>
            <person name="Shiraishi A."/>
            <person name="Satake H."/>
            <person name="Nakayama K."/>
        </authorList>
    </citation>
    <scope>NUCLEOTIDE SEQUENCE</scope>
</reference>
<name>A0A6L2MWT2_TANCI</name>
<accession>A0A6L2MWT2</accession>
<dbReference type="EMBL" id="BKCJ010007529">
    <property type="protein sequence ID" value="GEU77707.1"/>
    <property type="molecule type" value="Genomic_DNA"/>
</dbReference>
<protein>
    <submittedName>
        <fullName evidence="1">Uncharacterized protein</fullName>
    </submittedName>
</protein>
<organism evidence="1">
    <name type="scientific">Tanacetum cinerariifolium</name>
    <name type="common">Dalmatian daisy</name>
    <name type="synonym">Chrysanthemum cinerariifolium</name>
    <dbReference type="NCBI Taxonomy" id="118510"/>
    <lineage>
        <taxon>Eukaryota</taxon>
        <taxon>Viridiplantae</taxon>
        <taxon>Streptophyta</taxon>
        <taxon>Embryophyta</taxon>
        <taxon>Tracheophyta</taxon>
        <taxon>Spermatophyta</taxon>
        <taxon>Magnoliopsida</taxon>
        <taxon>eudicotyledons</taxon>
        <taxon>Gunneridae</taxon>
        <taxon>Pentapetalae</taxon>
        <taxon>asterids</taxon>
        <taxon>campanulids</taxon>
        <taxon>Asterales</taxon>
        <taxon>Asteraceae</taxon>
        <taxon>Asteroideae</taxon>
        <taxon>Anthemideae</taxon>
        <taxon>Anthemidinae</taxon>
        <taxon>Tanacetum</taxon>
    </lineage>
</organism>
<dbReference type="AlphaFoldDB" id="A0A6L2MWT2"/>
<gene>
    <name evidence="1" type="ORF">Tci_049685</name>
</gene>
<comment type="caution">
    <text evidence="1">The sequence shown here is derived from an EMBL/GenBank/DDBJ whole genome shotgun (WGS) entry which is preliminary data.</text>
</comment>
<proteinExistence type="predicted"/>
<sequence>MMSSPNHPTSNIEDAFSLNFLDFIPASPDYVPTSPEKTYSSSYNSFGVVPIALPSLSLFHNDHYMKVLQAFYAKESPIPPPNPIIPPVILTSSPVLPPSPLFNPQYFFVPEELLPPKKQIHPPSSSLTMLSNSSRKEACILVPLSFSTYTPTLP</sequence>
<evidence type="ECO:0000313" key="1">
    <source>
        <dbReference type="EMBL" id="GEU77707.1"/>
    </source>
</evidence>